<feature type="domain" description="DUF4142" evidence="2">
    <location>
        <begin position="46"/>
        <end position="181"/>
    </location>
</feature>
<sequence length="186" mass="20668">MKRILFNVMLAASVFATAACDSNDNNDSTEQAEEINEDNLSESMEDDAEFAVEAANGGMMEVKMGELAQMNGSSADVKEFGKMMVDDHSKANEELKSLAAQKNIMLPTTMGNDMQEKYDEMAKKTGKEFDEAYVDMMVKDHKKDVDAFREEANDGNNADLKAFASKTLPTLEMHLQRIQAIQDAMK</sequence>
<evidence type="ECO:0000313" key="4">
    <source>
        <dbReference type="Proteomes" id="UP000598271"/>
    </source>
</evidence>
<dbReference type="PANTHER" id="PTHR38593:SF1">
    <property type="entry name" value="BLR2558 PROTEIN"/>
    <property type="match status" value="1"/>
</dbReference>
<dbReference type="EMBL" id="BMXF01000001">
    <property type="protein sequence ID" value="GHB59875.1"/>
    <property type="molecule type" value="Genomic_DNA"/>
</dbReference>
<dbReference type="Pfam" id="PF13628">
    <property type="entry name" value="DUF4142"/>
    <property type="match status" value="1"/>
</dbReference>
<protein>
    <recommendedName>
        <fullName evidence="2">DUF4142 domain-containing protein</fullName>
    </recommendedName>
</protein>
<name>A0A8J3D859_9BACT</name>
<proteinExistence type="predicted"/>
<feature type="signal peptide" evidence="1">
    <location>
        <begin position="1"/>
        <end position="18"/>
    </location>
</feature>
<evidence type="ECO:0000313" key="3">
    <source>
        <dbReference type="EMBL" id="GHB59875.1"/>
    </source>
</evidence>
<dbReference type="Proteomes" id="UP000598271">
    <property type="component" value="Unassembled WGS sequence"/>
</dbReference>
<gene>
    <name evidence="3" type="ORF">GCM10007390_11990</name>
</gene>
<accession>A0A8J3D859</accession>
<comment type="caution">
    <text evidence="3">The sequence shown here is derived from an EMBL/GenBank/DDBJ whole genome shotgun (WGS) entry which is preliminary data.</text>
</comment>
<reference evidence="3 4" key="1">
    <citation type="journal article" date="2014" name="Int. J. Syst. Evol. Microbiol.">
        <title>Complete genome sequence of Corynebacterium casei LMG S-19264T (=DSM 44701T), isolated from a smear-ripened cheese.</title>
        <authorList>
            <consortium name="US DOE Joint Genome Institute (JGI-PGF)"/>
            <person name="Walter F."/>
            <person name="Albersmeier A."/>
            <person name="Kalinowski J."/>
            <person name="Ruckert C."/>
        </authorList>
    </citation>
    <scope>NUCLEOTIDE SEQUENCE [LARGE SCALE GENOMIC DNA]</scope>
    <source>
        <strain evidence="3 4">KCTC 12866</strain>
    </source>
</reference>
<dbReference type="RefSeq" id="WP_189563419.1">
    <property type="nucleotide sequence ID" value="NZ_BMXF01000001.1"/>
</dbReference>
<keyword evidence="4" id="KW-1185">Reference proteome</keyword>
<organism evidence="3 4">
    <name type="scientific">Persicitalea jodogahamensis</name>
    <dbReference type="NCBI Taxonomy" id="402147"/>
    <lineage>
        <taxon>Bacteria</taxon>
        <taxon>Pseudomonadati</taxon>
        <taxon>Bacteroidota</taxon>
        <taxon>Cytophagia</taxon>
        <taxon>Cytophagales</taxon>
        <taxon>Spirosomataceae</taxon>
        <taxon>Persicitalea</taxon>
    </lineage>
</organism>
<keyword evidence="1" id="KW-0732">Signal</keyword>
<dbReference type="PANTHER" id="PTHR38593">
    <property type="entry name" value="BLR2558 PROTEIN"/>
    <property type="match status" value="1"/>
</dbReference>
<evidence type="ECO:0000259" key="2">
    <source>
        <dbReference type="Pfam" id="PF13628"/>
    </source>
</evidence>
<dbReference type="Gene3D" id="1.20.1260.10">
    <property type="match status" value="1"/>
</dbReference>
<dbReference type="InterPro" id="IPR012347">
    <property type="entry name" value="Ferritin-like"/>
</dbReference>
<dbReference type="PROSITE" id="PS51257">
    <property type="entry name" value="PROKAR_LIPOPROTEIN"/>
    <property type="match status" value="1"/>
</dbReference>
<evidence type="ECO:0000256" key="1">
    <source>
        <dbReference type="SAM" id="SignalP"/>
    </source>
</evidence>
<dbReference type="InterPro" id="IPR025419">
    <property type="entry name" value="DUF4142"/>
</dbReference>
<dbReference type="AlphaFoldDB" id="A0A8J3D859"/>
<feature type="chain" id="PRO_5035152045" description="DUF4142 domain-containing protein" evidence="1">
    <location>
        <begin position="19"/>
        <end position="186"/>
    </location>
</feature>